<feature type="non-terminal residue" evidence="1">
    <location>
        <position position="84"/>
    </location>
</feature>
<evidence type="ECO:0000313" key="1">
    <source>
        <dbReference type="EMBL" id="ABK28290.1"/>
    </source>
</evidence>
<reference evidence="1" key="1">
    <citation type="submission" date="2006-05" db="EMBL/GenBank/DDBJ databases">
        <title>Simultaneous high-throughput recombinational cloning of open reading frames in closed and open configurations.</title>
        <authorList>
            <person name="Underwood B.A."/>
            <person name="Vanderhaeghen R."/>
            <person name="Whitford R."/>
            <person name="Town C.D."/>
            <person name="Hilson P."/>
        </authorList>
    </citation>
    <scope>NUCLEOTIDE SEQUENCE</scope>
</reference>
<name>A0MFM4_ARATH</name>
<organism evidence="1">
    <name type="scientific">Arabidopsis thaliana</name>
    <name type="common">Mouse-ear cress</name>
    <dbReference type="NCBI Taxonomy" id="3702"/>
    <lineage>
        <taxon>Eukaryota</taxon>
        <taxon>Viridiplantae</taxon>
        <taxon>Streptophyta</taxon>
        <taxon>Embryophyta</taxon>
        <taxon>Tracheophyta</taxon>
        <taxon>Spermatophyta</taxon>
        <taxon>Magnoliopsida</taxon>
        <taxon>eudicotyledons</taxon>
        <taxon>Gunneridae</taxon>
        <taxon>Pentapetalae</taxon>
        <taxon>rosids</taxon>
        <taxon>malvids</taxon>
        <taxon>Brassicales</taxon>
        <taxon>Brassicaceae</taxon>
        <taxon>Camelineae</taxon>
        <taxon>Arabidopsis</taxon>
    </lineage>
</organism>
<accession>A0MFM4</accession>
<dbReference type="EMBL" id="DQ653350">
    <property type="protein sequence ID" value="ABK28290.1"/>
    <property type="molecule type" value="Genomic_DNA"/>
</dbReference>
<protein>
    <submittedName>
        <fullName evidence="1">Uncharacterized protein</fullName>
    </submittedName>
</protein>
<sequence>MHHFIISKSSNLVLPSCTDYFFQATVYSIWLERNKRRHSEPPSTADQVIKFLDRIIRNKISSIHRTNPRKHEDGFRVWVDSRNG</sequence>
<proteinExistence type="predicted"/>
<dbReference type="AlphaFoldDB" id="A0MFM4"/>